<gene>
    <name evidence="2" type="ORF">AFUS01_LOCUS20299</name>
</gene>
<dbReference type="GO" id="GO:0009897">
    <property type="term" value="C:external side of plasma membrane"/>
    <property type="evidence" value="ECO:0007669"/>
    <property type="project" value="TreeGrafter"/>
</dbReference>
<evidence type="ECO:0000313" key="3">
    <source>
        <dbReference type="Proteomes" id="UP000708208"/>
    </source>
</evidence>
<name>A0A8J2KT34_9HEXA</name>
<evidence type="ECO:0000313" key="2">
    <source>
        <dbReference type="EMBL" id="CAG7731725.1"/>
    </source>
</evidence>
<evidence type="ECO:0008006" key="4">
    <source>
        <dbReference type="Google" id="ProtNLM"/>
    </source>
</evidence>
<dbReference type="EMBL" id="CAJVCH010218381">
    <property type="protein sequence ID" value="CAG7731725.1"/>
    <property type="molecule type" value="Genomic_DNA"/>
</dbReference>
<dbReference type="PANTHER" id="PTHR23220">
    <property type="entry name" value="INTEGRIN ALPHA"/>
    <property type="match status" value="1"/>
</dbReference>
<dbReference type="GO" id="GO:0007229">
    <property type="term" value="P:integrin-mediated signaling pathway"/>
    <property type="evidence" value="ECO:0007669"/>
    <property type="project" value="TreeGrafter"/>
</dbReference>
<accession>A0A8J2KT34</accession>
<dbReference type="PANTHER" id="PTHR23220:SF83">
    <property type="entry name" value="INTEGRIN ALPHA-PS3-RELATED"/>
    <property type="match status" value="1"/>
</dbReference>
<dbReference type="SMART" id="SM00191">
    <property type="entry name" value="Int_alpha"/>
    <property type="match status" value="1"/>
</dbReference>
<organism evidence="2 3">
    <name type="scientific">Allacma fusca</name>
    <dbReference type="NCBI Taxonomy" id="39272"/>
    <lineage>
        <taxon>Eukaryota</taxon>
        <taxon>Metazoa</taxon>
        <taxon>Ecdysozoa</taxon>
        <taxon>Arthropoda</taxon>
        <taxon>Hexapoda</taxon>
        <taxon>Collembola</taxon>
        <taxon>Symphypleona</taxon>
        <taxon>Sminthuridae</taxon>
        <taxon>Allacma</taxon>
    </lineage>
</organism>
<keyword evidence="3" id="KW-1185">Reference proteome</keyword>
<dbReference type="InterPro" id="IPR013519">
    <property type="entry name" value="Int_alpha_beta-p"/>
</dbReference>
<feature type="repeat" description="FG-GAP" evidence="1">
    <location>
        <begin position="18"/>
        <end position="80"/>
    </location>
</feature>
<dbReference type="GO" id="GO:0007160">
    <property type="term" value="P:cell-matrix adhesion"/>
    <property type="evidence" value="ECO:0007669"/>
    <property type="project" value="TreeGrafter"/>
</dbReference>
<dbReference type="GO" id="GO:0005178">
    <property type="term" value="F:integrin binding"/>
    <property type="evidence" value="ECO:0007669"/>
    <property type="project" value="TreeGrafter"/>
</dbReference>
<dbReference type="Proteomes" id="UP000708208">
    <property type="component" value="Unassembled WGS sequence"/>
</dbReference>
<comment type="caution">
    <text evidence="2">The sequence shown here is derived from an EMBL/GenBank/DDBJ whole genome shotgun (WGS) entry which is preliminary data.</text>
</comment>
<dbReference type="GO" id="GO:0008305">
    <property type="term" value="C:integrin complex"/>
    <property type="evidence" value="ECO:0007669"/>
    <property type="project" value="TreeGrafter"/>
</dbReference>
<feature type="non-terminal residue" evidence="2">
    <location>
        <position position="1"/>
    </location>
</feature>
<dbReference type="PROSITE" id="PS51470">
    <property type="entry name" value="FG_GAP"/>
    <property type="match status" value="1"/>
</dbReference>
<evidence type="ECO:0000256" key="1">
    <source>
        <dbReference type="PROSITE-ProRule" id="PRU00803"/>
    </source>
</evidence>
<feature type="non-terminal residue" evidence="2">
    <location>
        <position position="369"/>
    </location>
</feature>
<proteinExistence type="predicted"/>
<dbReference type="GO" id="GO:0098609">
    <property type="term" value="P:cell-cell adhesion"/>
    <property type="evidence" value="ECO:0007669"/>
    <property type="project" value="TreeGrafter"/>
</dbReference>
<dbReference type="AlphaFoldDB" id="A0A8J2KT34"/>
<reference evidence="2" key="1">
    <citation type="submission" date="2021-06" db="EMBL/GenBank/DDBJ databases">
        <authorList>
            <person name="Hodson N. C."/>
            <person name="Mongue J. A."/>
            <person name="Jaron S. K."/>
        </authorList>
    </citation>
    <scope>NUCLEOTIDE SEQUENCE</scope>
</reference>
<dbReference type="OrthoDB" id="5573735at2759"/>
<dbReference type="GO" id="GO:0033627">
    <property type="term" value="P:cell adhesion mediated by integrin"/>
    <property type="evidence" value="ECO:0007669"/>
    <property type="project" value="TreeGrafter"/>
</dbReference>
<protein>
    <recommendedName>
        <fullName evidence="4">Integrin alpha-2 domain-containing protein</fullName>
    </recommendedName>
</protein>
<sequence>AVYIFYGARDSNFKRLRISGQEYQSKFAFSAFGYSIAGNVDLDGNGTPDFSVGSYLSKHVVIFRTRPQMKIKSEIKFYEQGRLRNSLILEKNATDFRIQMCTNFNIKSNKNVNVRHQGEIVIWAKLIIDEDEKRFFIGSSSTVSMTFVFQQGVTRTCKDFTITRRTPPEDLIHDQNEVSLTPVLWYNATSNKTVGTLRISKVNGGEPLVVPEGSSYTDFCSYCPYPIMFEPQSSEISFRRDCKRRGEAGNFPVCKPVLRVTLKGRFGEDRNPSRRVENGTKLVFGDTPWLALQVAVKNENQTAYFTVIKISWKWENAPTLTVPHLTVGNSQCNVDRENFTATCDLDRVRSYLGKDQEKSLEFLFNMNDV</sequence>